<gene>
    <name evidence="4" type="ORF">CSSPTR1EN2_LOCUS9099</name>
</gene>
<organism evidence="4 5">
    <name type="scientific">Sphagnum troendelagicum</name>
    <dbReference type="NCBI Taxonomy" id="128251"/>
    <lineage>
        <taxon>Eukaryota</taxon>
        <taxon>Viridiplantae</taxon>
        <taxon>Streptophyta</taxon>
        <taxon>Embryophyta</taxon>
        <taxon>Bryophyta</taxon>
        <taxon>Sphagnophytina</taxon>
        <taxon>Sphagnopsida</taxon>
        <taxon>Sphagnales</taxon>
        <taxon>Sphagnaceae</taxon>
        <taxon>Sphagnum</taxon>
    </lineage>
</organism>
<dbReference type="Proteomes" id="UP001497512">
    <property type="component" value="Chromosome 16"/>
</dbReference>
<keyword evidence="2" id="KW-0732">Signal</keyword>
<keyword evidence="5" id="KW-1185">Reference proteome</keyword>
<evidence type="ECO:0000256" key="1">
    <source>
        <dbReference type="SAM" id="Coils"/>
    </source>
</evidence>
<feature type="coiled-coil region" evidence="1">
    <location>
        <begin position="136"/>
        <end position="216"/>
    </location>
</feature>
<protein>
    <recommendedName>
        <fullName evidence="3">DUF1664 domain-containing protein</fullName>
    </recommendedName>
</protein>
<evidence type="ECO:0000259" key="3">
    <source>
        <dbReference type="Pfam" id="PF07889"/>
    </source>
</evidence>
<accession>A0ABP0TY36</accession>
<keyword evidence="1" id="KW-0175">Coiled coil</keyword>
<proteinExistence type="predicted"/>
<dbReference type="InterPro" id="IPR012458">
    <property type="entry name" value="DUF1664"/>
</dbReference>
<dbReference type="PANTHER" id="PTHR46667:SF6">
    <property type="entry name" value="OS01G0185100 PROTEIN"/>
    <property type="match status" value="1"/>
</dbReference>
<name>A0ABP0TY36_9BRYO</name>
<dbReference type="PANTHER" id="PTHR46667">
    <property type="entry name" value="OS05G0182700 PROTEIN"/>
    <property type="match status" value="1"/>
</dbReference>
<evidence type="ECO:0000313" key="5">
    <source>
        <dbReference type="Proteomes" id="UP001497512"/>
    </source>
</evidence>
<evidence type="ECO:0000256" key="2">
    <source>
        <dbReference type="SAM" id="SignalP"/>
    </source>
</evidence>
<sequence>MALSKVILLVGAGATGTVVLRNSKVSEILNDVSQVLSKHLKEDGDGSSSGGDGRETRALVAQVNQLTQELRHLANASRPITVVNGTSSSSPSWTNLSSLMMPVVVVGAVGYAYMWWRGFQWTNIMYVTRKHMSNAVATVSKQLEQVSAALQATKRQLTAKLEGVSKTLNDSVEVQGLIKAQVTEVQGEVERATVEIEEVQRLVQGLEVKIDEVQGKQDFANQGIILLCRFVSSLEMFRQPELLQSYHSWTPHRGHHAALERSASTPGAAAAAAIPAAGLKELQYFSETLTAGIIPAASSRDILPRDTAIANSNNGGVLGVMSNGNNTDSKCPPNLGIHRAFSLARPFVNS</sequence>
<feature type="domain" description="DUF1664" evidence="3">
    <location>
        <begin position="95"/>
        <end position="217"/>
    </location>
</feature>
<dbReference type="EMBL" id="OZ019908">
    <property type="protein sequence ID" value="CAK9208023.1"/>
    <property type="molecule type" value="Genomic_DNA"/>
</dbReference>
<reference evidence="4" key="1">
    <citation type="submission" date="2024-02" db="EMBL/GenBank/DDBJ databases">
        <authorList>
            <consortium name="ELIXIR-Norway"/>
            <consortium name="Elixir Norway"/>
        </authorList>
    </citation>
    <scope>NUCLEOTIDE SEQUENCE</scope>
</reference>
<feature type="signal peptide" evidence="2">
    <location>
        <begin position="1"/>
        <end position="16"/>
    </location>
</feature>
<evidence type="ECO:0000313" key="4">
    <source>
        <dbReference type="EMBL" id="CAK9208023.1"/>
    </source>
</evidence>
<dbReference type="Pfam" id="PF07889">
    <property type="entry name" value="DUF1664"/>
    <property type="match status" value="1"/>
</dbReference>
<feature type="chain" id="PRO_5045552007" description="DUF1664 domain-containing protein" evidence="2">
    <location>
        <begin position="17"/>
        <end position="350"/>
    </location>
</feature>